<dbReference type="InterPro" id="IPR001387">
    <property type="entry name" value="Cro/C1-type_HTH"/>
</dbReference>
<proteinExistence type="predicted"/>
<dbReference type="Pfam" id="PF13443">
    <property type="entry name" value="HTH_26"/>
    <property type="match status" value="1"/>
</dbReference>
<evidence type="ECO:0000313" key="3">
    <source>
        <dbReference type="Proteomes" id="UP001163152"/>
    </source>
</evidence>
<dbReference type="Proteomes" id="UP001163152">
    <property type="component" value="Chromosome"/>
</dbReference>
<dbReference type="SUPFAM" id="SSF47413">
    <property type="entry name" value="lambda repressor-like DNA-binding domains"/>
    <property type="match status" value="1"/>
</dbReference>
<organism evidence="2 3">
    <name type="scientific">Thermocoleostomius sinensis A174</name>
    <dbReference type="NCBI Taxonomy" id="2016057"/>
    <lineage>
        <taxon>Bacteria</taxon>
        <taxon>Bacillati</taxon>
        <taxon>Cyanobacteriota</taxon>
        <taxon>Cyanophyceae</taxon>
        <taxon>Oculatellales</taxon>
        <taxon>Oculatellaceae</taxon>
        <taxon>Thermocoleostomius</taxon>
    </lineage>
</organism>
<evidence type="ECO:0000259" key="1">
    <source>
        <dbReference type="Pfam" id="PF13443"/>
    </source>
</evidence>
<name>A0A9E8ZHA6_9CYAN</name>
<dbReference type="EMBL" id="CP113797">
    <property type="protein sequence ID" value="WAL61752.1"/>
    <property type="molecule type" value="Genomic_DNA"/>
</dbReference>
<dbReference type="InterPro" id="IPR010982">
    <property type="entry name" value="Lambda_DNA-bd_dom_sf"/>
</dbReference>
<keyword evidence="3" id="KW-1185">Reference proteome</keyword>
<dbReference type="RefSeq" id="WP_268611791.1">
    <property type="nucleotide sequence ID" value="NZ_CP113797.1"/>
</dbReference>
<reference evidence="2" key="1">
    <citation type="submission" date="2022-12" db="EMBL/GenBank/DDBJ databases">
        <title>Polyphasic identification of a Novel Hot-Spring Cyanobacterium Ocullathermofonsia sinensis gen nov. sp. nov. and Genomic Insights on its Adaptations to the Thermal Habitat.</title>
        <authorList>
            <person name="Daroch M."/>
            <person name="Tang J."/>
            <person name="Jiang Y."/>
        </authorList>
    </citation>
    <scope>NUCLEOTIDE SEQUENCE</scope>
    <source>
        <strain evidence="2">PKUAC-SCTA174</strain>
    </source>
</reference>
<dbReference type="KEGG" id="tsin:OXH18_07130"/>
<sequence length="230" mass="25921">MPSSSYTLQLRSLMQQVGLSSFKQLGRVAQVSDWQIEQLRRGKADQMRMGVLVRLSQALQIPLDTFLEKFSEGSISVTPTANLCPSVPDVLETDLNHLRQECQRLQMQLAQQRDLLYQEFQHTSLQILESWLLQFPTAAYAAQQNPQAPAVRLLPLMRPIEQLLKAWGIEPIAAVGAELAFDPQHHQLMDGTAQPGDPVRVRYVGYRQGSKLLYRAKVSPVTGLRTTQSE</sequence>
<dbReference type="AlphaFoldDB" id="A0A9E8ZHA6"/>
<dbReference type="GO" id="GO:0003677">
    <property type="term" value="F:DNA binding"/>
    <property type="evidence" value="ECO:0007669"/>
    <property type="project" value="InterPro"/>
</dbReference>
<accession>A0A9E8ZHA6</accession>
<evidence type="ECO:0000313" key="2">
    <source>
        <dbReference type="EMBL" id="WAL61752.1"/>
    </source>
</evidence>
<protein>
    <submittedName>
        <fullName evidence="2">Helix-turn-helix domain-containing protein</fullName>
    </submittedName>
</protein>
<feature type="domain" description="HTH cro/C1-type" evidence="1">
    <location>
        <begin position="10"/>
        <end position="68"/>
    </location>
</feature>
<dbReference type="Gene3D" id="1.10.260.40">
    <property type="entry name" value="lambda repressor-like DNA-binding domains"/>
    <property type="match status" value="1"/>
</dbReference>
<gene>
    <name evidence="2" type="ORF">OXH18_07130</name>
</gene>